<dbReference type="Pfam" id="PF07664">
    <property type="entry name" value="FeoB_C"/>
    <property type="match status" value="1"/>
</dbReference>
<dbReference type="SUPFAM" id="SSF52540">
    <property type="entry name" value="P-loop containing nucleoside triphosphate hydrolases"/>
    <property type="match status" value="1"/>
</dbReference>
<comment type="similarity">
    <text evidence="14">Belongs to the TRAFAC class TrmE-Era-EngA-EngB-Septin-like GTPase superfamily. FeoB GTPase (TC 9.A.8) family.</text>
</comment>
<dbReference type="PROSITE" id="PS51711">
    <property type="entry name" value="G_FEOB"/>
    <property type="match status" value="1"/>
</dbReference>
<evidence type="ECO:0000256" key="5">
    <source>
        <dbReference type="ARBA" id="ARBA00022496"/>
    </source>
</evidence>
<evidence type="ECO:0000256" key="8">
    <source>
        <dbReference type="ARBA" id="ARBA00022989"/>
    </source>
</evidence>
<dbReference type="CDD" id="cd01879">
    <property type="entry name" value="FeoB"/>
    <property type="match status" value="1"/>
</dbReference>
<dbReference type="InterPro" id="IPR030389">
    <property type="entry name" value="G_FEOB_dom"/>
</dbReference>
<feature type="transmembrane region" description="Helical" evidence="14">
    <location>
        <begin position="409"/>
        <end position="429"/>
    </location>
</feature>
<proteinExistence type="inferred from homology"/>
<evidence type="ECO:0000256" key="9">
    <source>
        <dbReference type="ARBA" id="ARBA00023004"/>
    </source>
</evidence>
<dbReference type="InterPro" id="IPR027417">
    <property type="entry name" value="P-loop_NTPase"/>
</dbReference>
<dbReference type="NCBIfam" id="TIGR00231">
    <property type="entry name" value="small_GTP"/>
    <property type="match status" value="1"/>
</dbReference>
<keyword evidence="9 14" id="KW-0408">Iron</keyword>
<evidence type="ECO:0000313" key="16">
    <source>
        <dbReference type="EMBL" id="MBP2028292.1"/>
    </source>
</evidence>
<evidence type="ECO:0000256" key="6">
    <source>
        <dbReference type="ARBA" id="ARBA00022692"/>
    </source>
</evidence>
<feature type="transmembrane region" description="Helical" evidence="14">
    <location>
        <begin position="377"/>
        <end position="403"/>
    </location>
</feature>
<dbReference type="InterPro" id="IPR011642">
    <property type="entry name" value="Gate_dom"/>
</dbReference>
<keyword evidence="7" id="KW-0547">Nucleotide-binding</keyword>
<evidence type="ECO:0000256" key="13">
    <source>
        <dbReference type="NCBIfam" id="TIGR00437"/>
    </source>
</evidence>
<dbReference type="PANTHER" id="PTHR43185">
    <property type="entry name" value="FERROUS IRON TRANSPORT PROTEIN B"/>
    <property type="match status" value="1"/>
</dbReference>
<keyword evidence="17" id="KW-1185">Reference proteome</keyword>
<keyword evidence="12 14" id="KW-0472">Membrane</keyword>
<organism evidence="16 17">
    <name type="scientific">Acetoanaerobium pronyense</name>
    <dbReference type="NCBI Taxonomy" id="1482736"/>
    <lineage>
        <taxon>Bacteria</taxon>
        <taxon>Bacillati</taxon>
        <taxon>Bacillota</taxon>
        <taxon>Clostridia</taxon>
        <taxon>Peptostreptococcales</taxon>
        <taxon>Filifactoraceae</taxon>
        <taxon>Acetoanaerobium</taxon>
    </lineage>
</organism>
<keyword evidence="3 14" id="KW-0813">Transport</keyword>
<feature type="transmembrane region" description="Helical" evidence="14">
    <location>
        <begin position="467"/>
        <end position="488"/>
    </location>
</feature>
<comment type="function">
    <text evidence="1 14">Probable transporter of a GTP-driven Fe(2+) uptake system.</text>
</comment>
<name>A0ABS4KKH3_9FIRM</name>
<protein>
    <recommendedName>
        <fullName evidence="13 14">Ferrous iron transport protein B</fullName>
    </recommendedName>
</protein>
<dbReference type="PANTHER" id="PTHR43185:SF1">
    <property type="entry name" value="FE(2+) TRANSPORTER FEOB"/>
    <property type="match status" value="1"/>
</dbReference>
<reference evidence="16 17" key="1">
    <citation type="submission" date="2021-03" db="EMBL/GenBank/DDBJ databases">
        <title>Genomic Encyclopedia of Type Strains, Phase IV (KMG-IV): sequencing the most valuable type-strain genomes for metagenomic binning, comparative biology and taxonomic classification.</title>
        <authorList>
            <person name="Goeker M."/>
        </authorList>
    </citation>
    <scope>NUCLEOTIDE SEQUENCE [LARGE SCALE GENOMIC DNA]</scope>
    <source>
        <strain evidence="16 17">DSM 27512</strain>
    </source>
</reference>
<evidence type="ECO:0000256" key="2">
    <source>
        <dbReference type="ARBA" id="ARBA00004651"/>
    </source>
</evidence>
<comment type="subcellular location">
    <subcellularLocation>
        <location evidence="2 14">Cell membrane</location>
        <topology evidence="2 14">Multi-pass membrane protein</topology>
    </subcellularLocation>
</comment>
<keyword evidence="4" id="KW-1003">Cell membrane</keyword>
<sequence length="622" mass="67945">MAKNELVIALAGNPNSGKTTLFNALTGARQYVGNWPGVTVEKKEGKVKQDGKDIVIVDLPGTYSLSPYSMEEIIAKDFVVNEKPDVVVNIVDASNIERNLFLSIQLLELGRPTVIALNMMDVAKSRGYEIDIAKLSKELSVPIIPIVASKGQGVKELISAAIVASTSNFELSSGIKSLLEKNKEHEKESANLELADEIKTDLTYEYIEGVIKKSVKRPTESKATLSDKVDYFLTHKYLGIPIFALIMFFTFYFTFDLVGNVFNEAIDGFIAESLSPAVEAGLIAIGGQEWLISLVVDGIIAGVGGVIIFIPNVACLFFMISLMEDTGYMARVAFIMDRSMRNIGLNGKAFIPMVLGLGCNVPAIMSTRTLESEKDRLTAILINPFVSCSARLPVYTLFAAAFFPGNEKYVVFSLYLLGIMIAILVGLIFKKTLFKADETPFIMELPPYRFPSLKNLALHIWDRVKGFLIRAGTLIFGASVVLWFVLGFNMSGPVEINESFGAGIGKIIAPIFTPLGFGNWEAALSLLTGVVAKEVVISNMAIIYGIGEAAGDFATALSGTFSLVSAYAFMVFVLLYTPCIAVIGVVKRETNSYKWTIFSGAYQLFVAWFVAMIVYQIGSLFF</sequence>
<dbReference type="Gene3D" id="3.40.50.300">
    <property type="entry name" value="P-loop containing nucleotide triphosphate hydrolases"/>
    <property type="match status" value="1"/>
</dbReference>
<comment type="caution">
    <text evidence="16">The sequence shown here is derived from an EMBL/GenBank/DDBJ whole genome shotgun (WGS) entry which is preliminary data.</text>
</comment>
<feature type="transmembrane region" description="Helical" evidence="14">
    <location>
        <begin position="299"/>
        <end position="322"/>
    </location>
</feature>
<dbReference type="EMBL" id="JAGGLI010000025">
    <property type="protein sequence ID" value="MBP2028292.1"/>
    <property type="molecule type" value="Genomic_DNA"/>
</dbReference>
<dbReference type="Pfam" id="PF07670">
    <property type="entry name" value="Gate"/>
    <property type="match status" value="2"/>
</dbReference>
<keyword evidence="6 14" id="KW-0812">Transmembrane</keyword>
<dbReference type="PRINTS" id="PR00326">
    <property type="entry name" value="GTP1OBG"/>
</dbReference>
<evidence type="ECO:0000256" key="14">
    <source>
        <dbReference type="RuleBase" id="RU362098"/>
    </source>
</evidence>
<dbReference type="Pfam" id="PF02421">
    <property type="entry name" value="FeoB_N"/>
    <property type="match status" value="1"/>
</dbReference>
<evidence type="ECO:0000256" key="3">
    <source>
        <dbReference type="ARBA" id="ARBA00022448"/>
    </source>
</evidence>
<evidence type="ECO:0000259" key="15">
    <source>
        <dbReference type="PROSITE" id="PS51711"/>
    </source>
</evidence>
<evidence type="ECO:0000256" key="4">
    <source>
        <dbReference type="ARBA" id="ARBA00022475"/>
    </source>
</evidence>
<dbReference type="InterPro" id="IPR050860">
    <property type="entry name" value="FeoB_GTPase"/>
</dbReference>
<feature type="transmembrane region" description="Helical" evidence="14">
    <location>
        <begin position="237"/>
        <end position="255"/>
    </location>
</feature>
<evidence type="ECO:0000256" key="10">
    <source>
        <dbReference type="ARBA" id="ARBA00023065"/>
    </source>
</evidence>
<dbReference type="Proteomes" id="UP001314903">
    <property type="component" value="Unassembled WGS sequence"/>
</dbReference>
<dbReference type="RefSeq" id="WP_209661344.1">
    <property type="nucleotide sequence ID" value="NZ_JAGGLI010000025.1"/>
</dbReference>
<feature type="transmembrane region" description="Helical" evidence="14">
    <location>
        <begin position="566"/>
        <end position="586"/>
    </location>
</feature>
<feature type="transmembrane region" description="Helical" evidence="14">
    <location>
        <begin position="598"/>
        <end position="618"/>
    </location>
</feature>
<feature type="domain" description="FeoB-type G" evidence="15">
    <location>
        <begin position="5"/>
        <end position="167"/>
    </location>
</feature>
<keyword evidence="5 14" id="KW-0410">Iron transport</keyword>
<keyword evidence="8 14" id="KW-1133">Transmembrane helix</keyword>
<dbReference type="InterPro" id="IPR006073">
    <property type="entry name" value="GTP-bd"/>
</dbReference>
<evidence type="ECO:0000313" key="17">
    <source>
        <dbReference type="Proteomes" id="UP001314903"/>
    </source>
</evidence>
<dbReference type="NCBIfam" id="TIGR00437">
    <property type="entry name" value="feoB"/>
    <property type="match status" value="1"/>
</dbReference>
<evidence type="ECO:0000256" key="12">
    <source>
        <dbReference type="ARBA" id="ARBA00023136"/>
    </source>
</evidence>
<keyword evidence="10" id="KW-0406">Ion transport</keyword>
<dbReference type="InterPro" id="IPR005225">
    <property type="entry name" value="Small_GTP-bd"/>
</dbReference>
<evidence type="ECO:0000256" key="11">
    <source>
        <dbReference type="ARBA" id="ARBA00023134"/>
    </source>
</evidence>
<keyword evidence="11 14" id="KW-0342">GTP-binding</keyword>
<evidence type="ECO:0000256" key="1">
    <source>
        <dbReference type="ARBA" id="ARBA00003926"/>
    </source>
</evidence>
<accession>A0ABS4KKH3</accession>
<feature type="transmembrane region" description="Helical" evidence="14">
    <location>
        <begin position="500"/>
        <end position="517"/>
    </location>
</feature>
<gene>
    <name evidence="16" type="ORF">J2Z35_002093</name>
</gene>
<evidence type="ECO:0000256" key="7">
    <source>
        <dbReference type="ARBA" id="ARBA00022741"/>
    </source>
</evidence>
<dbReference type="InterPro" id="IPR011640">
    <property type="entry name" value="Fe2_transport_prot_B_C"/>
</dbReference>
<dbReference type="InterPro" id="IPR003373">
    <property type="entry name" value="Fe2_transport_prot-B"/>
</dbReference>